<evidence type="ECO:0000256" key="4">
    <source>
        <dbReference type="SAM" id="Phobius"/>
    </source>
</evidence>
<dbReference type="GO" id="GO:0016887">
    <property type="term" value="F:ATP hydrolysis activity"/>
    <property type="evidence" value="ECO:0007669"/>
    <property type="project" value="InterPro"/>
</dbReference>
<dbReference type="Gene3D" id="3.40.50.300">
    <property type="entry name" value="P-loop containing nucleotide triphosphate hydrolases"/>
    <property type="match status" value="1"/>
</dbReference>
<organism evidence="6">
    <name type="scientific">marine sediment metagenome</name>
    <dbReference type="NCBI Taxonomy" id="412755"/>
    <lineage>
        <taxon>unclassified sequences</taxon>
        <taxon>metagenomes</taxon>
        <taxon>ecological metagenomes</taxon>
    </lineage>
</organism>
<dbReference type="AlphaFoldDB" id="A0A0F8ZNK5"/>
<dbReference type="GO" id="GO:0005524">
    <property type="term" value="F:ATP binding"/>
    <property type="evidence" value="ECO:0007669"/>
    <property type="project" value="UniProtKB-KW"/>
</dbReference>
<proteinExistence type="predicted"/>
<dbReference type="Pfam" id="PF00005">
    <property type="entry name" value="ABC_tran"/>
    <property type="match status" value="1"/>
</dbReference>
<dbReference type="InterPro" id="IPR017871">
    <property type="entry name" value="ABC_transporter-like_CS"/>
</dbReference>
<keyword evidence="2" id="KW-0547">Nucleotide-binding</keyword>
<keyword evidence="1" id="KW-0813">Transport</keyword>
<dbReference type="SMART" id="SM00382">
    <property type="entry name" value="AAA"/>
    <property type="match status" value="1"/>
</dbReference>
<dbReference type="InterPro" id="IPR003439">
    <property type="entry name" value="ABC_transporter-like_ATP-bd"/>
</dbReference>
<evidence type="ECO:0000259" key="5">
    <source>
        <dbReference type="PROSITE" id="PS50893"/>
    </source>
</evidence>
<keyword evidence="4" id="KW-1133">Transmembrane helix</keyword>
<feature type="transmembrane region" description="Helical" evidence="4">
    <location>
        <begin position="183"/>
        <end position="209"/>
    </location>
</feature>
<accession>A0A0F8ZNK5</accession>
<dbReference type="PROSITE" id="PS00211">
    <property type="entry name" value="ABC_TRANSPORTER_1"/>
    <property type="match status" value="1"/>
</dbReference>
<feature type="domain" description="ABC transporter" evidence="5">
    <location>
        <begin position="6"/>
        <end position="208"/>
    </location>
</feature>
<keyword evidence="4" id="KW-0812">Transmembrane</keyword>
<evidence type="ECO:0000313" key="6">
    <source>
        <dbReference type="EMBL" id="KKK87585.1"/>
    </source>
</evidence>
<gene>
    <name evidence="6" type="ORF">LCGC14_2751780</name>
</gene>
<dbReference type="InterPro" id="IPR050093">
    <property type="entry name" value="ABC_SmlMolc_Importer"/>
</dbReference>
<reference evidence="6" key="1">
    <citation type="journal article" date="2015" name="Nature">
        <title>Complex archaea that bridge the gap between prokaryotes and eukaryotes.</title>
        <authorList>
            <person name="Spang A."/>
            <person name="Saw J.H."/>
            <person name="Jorgensen S.L."/>
            <person name="Zaremba-Niedzwiedzka K."/>
            <person name="Martijn J."/>
            <person name="Lind A.E."/>
            <person name="van Eijk R."/>
            <person name="Schleper C."/>
            <person name="Guy L."/>
            <person name="Ettema T.J."/>
        </authorList>
    </citation>
    <scope>NUCLEOTIDE SEQUENCE</scope>
</reference>
<protein>
    <recommendedName>
        <fullName evidence="5">ABC transporter domain-containing protein</fullName>
    </recommendedName>
</protein>
<sequence>MNPYAIRTHDLSKEYNGEAILKKINLQLERGRIHAIIGPSGVGKSVLLRLLNLLEEPTSGEIHFDGRALKENDRLELQRRMTLVFQKPVLFNTSVYENVAYGLKVRKENRRSILEKVRKALEVVDLKNYEHKRARNLSGGEKQRVAIAQAMVLEPEILFLDEPTSDILTPVPSLNSKLVSSTFAILIPSGAINLVIVALACILAIVASITSYLSS</sequence>
<dbReference type="SUPFAM" id="SSF52540">
    <property type="entry name" value="P-loop containing nucleoside triphosphate hydrolases"/>
    <property type="match status" value="1"/>
</dbReference>
<keyword evidence="4" id="KW-0472">Membrane</keyword>
<evidence type="ECO:0000256" key="3">
    <source>
        <dbReference type="ARBA" id="ARBA00022840"/>
    </source>
</evidence>
<comment type="caution">
    <text evidence="6">The sequence shown here is derived from an EMBL/GenBank/DDBJ whole genome shotgun (WGS) entry which is preliminary data.</text>
</comment>
<dbReference type="PROSITE" id="PS50893">
    <property type="entry name" value="ABC_TRANSPORTER_2"/>
    <property type="match status" value="1"/>
</dbReference>
<dbReference type="PANTHER" id="PTHR42781">
    <property type="entry name" value="SPERMIDINE/PUTRESCINE IMPORT ATP-BINDING PROTEIN POTA"/>
    <property type="match status" value="1"/>
</dbReference>
<dbReference type="InterPro" id="IPR027417">
    <property type="entry name" value="P-loop_NTPase"/>
</dbReference>
<dbReference type="InterPro" id="IPR003593">
    <property type="entry name" value="AAA+_ATPase"/>
</dbReference>
<dbReference type="PANTHER" id="PTHR42781:SF9">
    <property type="entry name" value="AMINO ACID ABC TRANSPORTER, ATP-BINDING PROTEIN-RELATED"/>
    <property type="match status" value="1"/>
</dbReference>
<keyword evidence="3" id="KW-0067">ATP-binding</keyword>
<evidence type="ECO:0000256" key="1">
    <source>
        <dbReference type="ARBA" id="ARBA00022448"/>
    </source>
</evidence>
<dbReference type="EMBL" id="LAZR01050333">
    <property type="protein sequence ID" value="KKK87585.1"/>
    <property type="molecule type" value="Genomic_DNA"/>
</dbReference>
<evidence type="ECO:0000256" key="2">
    <source>
        <dbReference type="ARBA" id="ARBA00022741"/>
    </source>
</evidence>
<name>A0A0F8ZNK5_9ZZZZ</name>